<accession>A0A2S0N3P7</accession>
<feature type="compositionally biased region" description="Basic and acidic residues" evidence="7">
    <location>
        <begin position="604"/>
        <end position="618"/>
    </location>
</feature>
<evidence type="ECO:0000313" key="9">
    <source>
        <dbReference type="EMBL" id="AVO42736.1"/>
    </source>
</evidence>
<keyword evidence="5 9" id="KW-0255">Endonuclease</keyword>
<proteinExistence type="inferred from homology"/>
<name>A0A2S0N3P7_9BURK</name>
<dbReference type="RefSeq" id="WP_106447711.1">
    <property type="nucleotide sequence ID" value="NZ_CP027669.1"/>
</dbReference>
<dbReference type="EMBL" id="CP027669">
    <property type="protein sequence ID" value="AVO42736.1"/>
    <property type="molecule type" value="Genomic_DNA"/>
</dbReference>
<dbReference type="GO" id="GO:0016787">
    <property type="term" value="F:hydrolase activity"/>
    <property type="evidence" value="ECO:0007669"/>
    <property type="project" value="UniProtKB-KW"/>
</dbReference>
<evidence type="ECO:0000256" key="2">
    <source>
        <dbReference type="ARBA" id="ARBA00009260"/>
    </source>
</evidence>
<dbReference type="Proteomes" id="UP000239326">
    <property type="component" value="Chromosome"/>
</dbReference>
<evidence type="ECO:0000256" key="3">
    <source>
        <dbReference type="ARBA" id="ARBA00022705"/>
    </source>
</evidence>
<dbReference type="Pfam" id="PF05840">
    <property type="entry name" value="Phage_GPA"/>
    <property type="match status" value="1"/>
</dbReference>
<sequence>MRGYVDDQTWMRGRIEALPGPWQRRLESKWRGMYGRSIFDANTFLRKQTDALAAVRIPIDASDDEICGAAQALALRCAELATRRHDAQALRQAMEKVVERQGIEPPADKVRTGPAIARMACELWWRRKLRRHHGRAVEASAIALGIVNKRAEIYCSNETLRRRQKQNTRNAAALEATIARNELGQEYTLAELAAKGPANKAIKRAELMTRIAGFERIARDMGHAGLFLTITCPSRMHPWRTVGGWKVEQNPRYDNETTPRTAQAYLAKVWARIRAQLHRIGSKLYGFRIAEPQHDGTPHWHLLVFHKPEHADAIRASVTKHALRDSPNEPGAHAHRVDFRVIDWEKGSAAGYIAKYVAKNIDGYRVEADLHGNPAMETSARVEAWATTWGIRQFQQVGGPPVGPWRELRRIEALPSGAPDHLIKAHNAVNRLAVIEGREHASVAWDHYCHAQGGVFCGRDYRVRLSQVQDAGLNRYGEEAAPRTVGVETVGIEHYTPEHMKHMRQAPQIPRAVLWEVESTRYKWEIVGRAPAHGMGAIAAAKLAPWTRVNNCTEGGSHGDRINEGAPCAMRERLPERGGHGQKPTGPIHAAHASIHGAGSGPDRAGDNRAREHSHEPCRPQFGGAPWQQ</sequence>
<gene>
    <name evidence="9" type="ORF">C6571_16825</name>
</gene>
<evidence type="ECO:0000256" key="4">
    <source>
        <dbReference type="ARBA" id="ARBA00022722"/>
    </source>
</evidence>
<evidence type="ECO:0000256" key="1">
    <source>
        <dbReference type="ARBA" id="ARBA00003293"/>
    </source>
</evidence>
<keyword evidence="4" id="KW-0540">Nuclease</keyword>
<dbReference type="OrthoDB" id="5568266at2"/>
<dbReference type="InterPro" id="IPR008766">
    <property type="entry name" value="Replication_gene_A-like"/>
</dbReference>
<feature type="domain" description="Replication gene A protein-like" evidence="8">
    <location>
        <begin position="104"/>
        <end position="364"/>
    </location>
</feature>
<comment type="function">
    <text evidence="1">Possible endonuclease which induces a single-strand cut and initiates DNA replication.</text>
</comment>
<keyword evidence="3" id="KW-0235">DNA replication</keyword>
<dbReference type="AlphaFoldDB" id="A0A2S0N3P7"/>
<feature type="compositionally biased region" description="Low complexity" evidence="7">
    <location>
        <begin position="586"/>
        <end position="597"/>
    </location>
</feature>
<keyword evidence="6" id="KW-0378">Hydrolase</keyword>
<evidence type="ECO:0000313" key="10">
    <source>
        <dbReference type="Proteomes" id="UP000239326"/>
    </source>
</evidence>
<evidence type="ECO:0000256" key="7">
    <source>
        <dbReference type="SAM" id="MobiDB-lite"/>
    </source>
</evidence>
<comment type="similarity">
    <text evidence="2">Belongs to the phage GPA family.</text>
</comment>
<feature type="region of interest" description="Disordered" evidence="7">
    <location>
        <begin position="573"/>
        <end position="629"/>
    </location>
</feature>
<protein>
    <submittedName>
        <fullName evidence="9">Replication endonuclease</fullName>
    </submittedName>
</protein>
<evidence type="ECO:0000256" key="6">
    <source>
        <dbReference type="ARBA" id="ARBA00022801"/>
    </source>
</evidence>
<organism evidence="9 10">
    <name type="scientific">Simplicispira suum</name>
    <dbReference type="NCBI Taxonomy" id="2109915"/>
    <lineage>
        <taxon>Bacteria</taxon>
        <taxon>Pseudomonadati</taxon>
        <taxon>Pseudomonadota</taxon>
        <taxon>Betaproteobacteria</taxon>
        <taxon>Burkholderiales</taxon>
        <taxon>Comamonadaceae</taxon>
        <taxon>Simplicispira</taxon>
    </lineage>
</organism>
<dbReference type="KEGG" id="simp:C6571_16825"/>
<dbReference type="GO" id="GO:0004519">
    <property type="term" value="F:endonuclease activity"/>
    <property type="evidence" value="ECO:0007669"/>
    <property type="project" value="UniProtKB-KW"/>
</dbReference>
<reference evidence="9 10" key="1">
    <citation type="submission" date="2018-03" db="EMBL/GenBank/DDBJ databases">
        <title>Genome sequencing of Simplicispira sp.</title>
        <authorList>
            <person name="Kim S.-J."/>
            <person name="Heo J."/>
            <person name="Kwon S.-W."/>
        </authorList>
    </citation>
    <scope>NUCLEOTIDE SEQUENCE [LARGE SCALE GENOMIC DNA]</scope>
    <source>
        <strain evidence="9 10">SC1-8</strain>
    </source>
</reference>
<dbReference type="GO" id="GO:0006260">
    <property type="term" value="P:DNA replication"/>
    <property type="evidence" value="ECO:0007669"/>
    <property type="project" value="UniProtKB-KW"/>
</dbReference>
<evidence type="ECO:0000256" key="5">
    <source>
        <dbReference type="ARBA" id="ARBA00022759"/>
    </source>
</evidence>
<keyword evidence="10" id="KW-1185">Reference proteome</keyword>
<evidence type="ECO:0000259" key="8">
    <source>
        <dbReference type="Pfam" id="PF05840"/>
    </source>
</evidence>